<name>A0A1M7EXH0_9GAMM</name>
<dbReference type="InterPro" id="IPR005947">
    <property type="entry name" value="ThiP_ABC_transpt"/>
</dbReference>
<feature type="transmembrane region" description="Helical" evidence="11">
    <location>
        <begin position="343"/>
        <end position="370"/>
    </location>
</feature>
<feature type="transmembrane region" description="Helical" evidence="11">
    <location>
        <begin position="382"/>
        <end position="409"/>
    </location>
</feature>
<feature type="transmembrane region" description="Helical" evidence="11">
    <location>
        <begin position="421"/>
        <end position="444"/>
    </location>
</feature>
<keyword evidence="10 11" id="KW-0472">Membrane</keyword>
<feature type="transmembrane region" description="Helical" evidence="11">
    <location>
        <begin position="148"/>
        <end position="167"/>
    </location>
</feature>
<feature type="transmembrane region" description="Helical" evidence="11">
    <location>
        <begin position="21"/>
        <end position="45"/>
    </location>
</feature>
<feature type="transmembrane region" description="Helical" evidence="11">
    <location>
        <begin position="306"/>
        <end position="331"/>
    </location>
</feature>
<evidence type="ECO:0000256" key="1">
    <source>
        <dbReference type="ARBA" id="ARBA00004429"/>
    </source>
</evidence>
<feature type="transmembrane region" description="Helical" evidence="11">
    <location>
        <begin position="520"/>
        <end position="544"/>
    </location>
</feature>
<feature type="transmembrane region" description="Helical" evidence="11">
    <location>
        <begin position="65"/>
        <end position="90"/>
    </location>
</feature>
<evidence type="ECO:0000256" key="6">
    <source>
        <dbReference type="ARBA" id="ARBA00022519"/>
    </source>
</evidence>
<feature type="transmembrane region" description="Helical" evidence="11">
    <location>
        <begin position="102"/>
        <end position="128"/>
    </location>
</feature>
<dbReference type="AlphaFoldDB" id="A0A1M7EXH0"/>
<dbReference type="Proteomes" id="UP000184123">
    <property type="component" value="Unassembled WGS sequence"/>
</dbReference>
<evidence type="ECO:0000259" key="12">
    <source>
        <dbReference type="PROSITE" id="PS50928"/>
    </source>
</evidence>
<dbReference type="NCBIfam" id="TIGR01253">
    <property type="entry name" value="thiP"/>
    <property type="match status" value="1"/>
</dbReference>
<gene>
    <name evidence="13" type="ORF">SAMN05660971_01839</name>
</gene>
<evidence type="ECO:0000256" key="4">
    <source>
        <dbReference type="ARBA" id="ARBA00022448"/>
    </source>
</evidence>
<evidence type="ECO:0000256" key="11">
    <source>
        <dbReference type="RuleBase" id="RU363032"/>
    </source>
</evidence>
<dbReference type="EMBL" id="FRCA01000004">
    <property type="protein sequence ID" value="SHL96472.1"/>
    <property type="molecule type" value="Genomic_DNA"/>
</dbReference>
<feature type="domain" description="ABC transmembrane type-1" evidence="12">
    <location>
        <begin position="347"/>
        <end position="541"/>
    </location>
</feature>
<dbReference type="InterPro" id="IPR000515">
    <property type="entry name" value="MetI-like"/>
</dbReference>
<dbReference type="GO" id="GO:0005886">
    <property type="term" value="C:plasma membrane"/>
    <property type="evidence" value="ECO:0007669"/>
    <property type="project" value="UniProtKB-SubCell"/>
</dbReference>
<dbReference type="SUPFAM" id="SSF161098">
    <property type="entry name" value="MetI-like"/>
    <property type="match status" value="2"/>
</dbReference>
<sequence length="580" mass="61424">MRPVTECHHQPWWRRAEANRLILPAALVAVLLVAAVGLGSLGALLMQAPNMDVSRLWQEPWLSAILRFTLLQASLSTLLSLGGGVLVAVVLARRPVFPGRSLLLRVMEMSLVIPSLLALFGLVAVHGRQGWAASLLDYLPPGGTSSPAYLYGLSGIVLAHVFFNLPLSARVMLQALEQAPSAHWRLVAQLGLSRGSVWRTLEWPQIRPLLPRLAALVFTLCFTSFAIVMTLGGGPGSSTLEVALYQALKYDYDLALAALLAMTQLLICLGLWALAMKAGSHAPLVVAGGTVAGPVSRRDAHGWRRLSDAVVVLGLVGLLLPPLLAIVVAGLGGVPDLLGDGGIWLAALRSLAMASGAGLGAVMLALLLLAGSSHLRQHGRGLLASLIEGSGQLILVLPALVLGTGLFMLLRPGLGSDLQGYALVVLVNALMALPFAMQVLRAAVTGLSGAQRRLADQLAVHGWSRLRWLIWPNLRRPLALAMAYGMTLSLGDFSVIALFGSPSAPTLPMLLYQQLGSYRWQSAAATALLLLVLVVLVFAVLSALTRKLPRYVWRPGSVDTTGLTSGGETATAPATREEEP</sequence>
<keyword evidence="4 11" id="KW-0813">Transport</keyword>
<dbReference type="STRING" id="44933.SAMN05660971_01839"/>
<evidence type="ECO:0000313" key="14">
    <source>
        <dbReference type="Proteomes" id="UP000184123"/>
    </source>
</evidence>
<feature type="domain" description="ABC transmembrane type-1" evidence="12">
    <location>
        <begin position="66"/>
        <end position="275"/>
    </location>
</feature>
<evidence type="ECO:0000256" key="7">
    <source>
        <dbReference type="ARBA" id="ARBA00022692"/>
    </source>
</evidence>
<keyword evidence="8" id="KW-0677">Repeat</keyword>
<evidence type="ECO:0000256" key="5">
    <source>
        <dbReference type="ARBA" id="ARBA00022475"/>
    </source>
</evidence>
<dbReference type="PANTHER" id="PTHR30183">
    <property type="entry name" value="MOLYBDENUM TRANSPORT SYSTEM PERMEASE PROTEIN MODB"/>
    <property type="match status" value="1"/>
</dbReference>
<dbReference type="Pfam" id="PF00528">
    <property type="entry name" value="BPD_transp_1"/>
    <property type="match status" value="2"/>
</dbReference>
<accession>A0A1M7EXH0</accession>
<dbReference type="OrthoDB" id="7066776at2"/>
<feature type="transmembrane region" description="Helical" evidence="11">
    <location>
        <begin position="254"/>
        <end position="274"/>
    </location>
</feature>
<evidence type="ECO:0000256" key="9">
    <source>
        <dbReference type="ARBA" id="ARBA00022989"/>
    </source>
</evidence>
<dbReference type="RefSeq" id="WP_073434891.1">
    <property type="nucleotide sequence ID" value="NZ_BJXU01000038.1"/>
</dbReference>
<evidence type="ECO:0000313" key="13">
    <source>
        <dbReference type="EMBL" id="SHL96472.1"/>
    </source>
</evidence>
<keyword evidence="9 11" id="KW-1133">Transmembrane helix</keyword>
<evidence type="ECO:0000256" key="10">
    <source>
        <dbReference type="ARBA" id="ARBA00023136"/>
    </source>
</evidence>
<comment type="subcellular location">
    <subcellularLocation>
        <location evidence="1">Cell inner membrane</location>
        <topology evidence="1">Multi-pass membrane protein</topology>
    </subcellularLocation>
    <subcellularLocation>
        <location evidence="11">Cell membrane</location>
        <topology evidence="11">Multi-pass membrane protein</topology>
    </subcellularLocation>
</comment>
<dbReference type="InterPro" id="IPR035906">
    <property type="entry name" value="MetI-like_sf"/>
</dbReference>
<evidence type="ECO:0000256" key="2">
    <source>
        <dbReference type="ARBA" id="ARBA00011650"/>
    </source>
</evidence>
<keyword evidence="5" id="KW-1003">Cell membrane</keyword>
<comment type="similarity">
    <text evidence="11">Belongs to the binding-protein-dependent transport system permease family.</text>
</comment>
<dbReference type="GO" id="GO:0015888">
    <property type="term" value="P:thiamine transport"/>
    <property type="evidence" value="ECO:0007669"/>
    <property type="project" value="InterPro"/>
</dbReference>
<reference evidence="13 14" key="1">
    <citation type="submission" date="2016-11" db="EMBL/GenBank/DDBJ databases">
        <authorList>
            <person name="Jaros S."/>
            <person name="Januszkiewicz K."/>
            <person name="Wedrychowicz H."/>
        </authorList>
    </citation>
    <scope>NUCLEOTIDE SEQUENCE [LARGE SCALE GENOMIC DNA]</scope>
    <source>
        <strain evidence="13 14">DSM 4740</strain>
    </source>
</reference>
<organism evidence="13 14">
    <name type="scientific">Halomonas cupida</name>
    <dbReference type="NCBI Taxonomy" id="44933"/>
    <lineage>
        <taxon>Bacteria</taxon>
        <taxon>Pseudomonadati</taxon>
        <taxon>Pseudomonadota</taxon>
        <taxon>Gammaproteobacteria</taxon>
        <taxon>Oceanospirillales</taxon>
        <taxon>Halomonadaceae</taxon>
        <taxon>Halomonas</taxon>
    </lineage>
</organism>
<protein>
    <recommendedName>
        <fullName evidence="3">Thiamine transport system permease protein ThiP</fullName>
    </recommendedName>
</protein>
<evidence type="ECO:0000256" key="8">
    <source>
        <dbReference type="ARBA" id="ARBA00022737"/>
    </source>
</evidence>
<comment type="subunit">
    <text evidence="2">The complex is composed of two ATP-binding proteins (ThiQ), two transmembrane proteins (ThiP) and a solute-binding protein (ThiB).</text>
</comment>
<feature type="transmembrane region" description="Helical" evidence="11">
    <location>
        <begin position="213"/>
        <end position="234"/>
    </location>
</feature>
<dbReference type="PROSITE" id="PS50928">
    <property type="entry name" value="ABC_TM1"/>
    <property type="match status" value="2"/>
</dbReference>
<evidence type="ECO:0000256" key="3">
    <source>
        <dbReference type="ARBA" id="ARBA00016947"/>
    </source>
</evidence>
<dbReference type="GO" id="GO:0022857">
    <property type="term" value="F:transmembrane transporter activity"/>
    <property type="evidence" value="ECO:0007669"/>
    <property type="project" value="InterPro"/>
</dbReference>
<dbReference type="CDD" id="cd06261">
    <property type="entry name" value="TM_PBP2"/>
    <property type="match status" value="2"/>
</dbReference>
<proteinExistence type="inferred from homology"/>
<keyword evidence="6" id="KW-0997">Cell inner membrane</keyword>
<dbReference type="Gene3D" id="1.10.3720.10">
    <property type="entry name" value="MetI-like"/>
    <property type="match status" value="2"/>
</dbReference>
<keyword evidence="7 11" id="KW-0812">Transmembrane</keyword>
<dbReference type="PANTHER" id="PTHR30183:SF9">
    <property type="entry name" value="THIAMINE TRANSPORT SYSTEM PERMEASE PROTEIN THIP"/>
    <property type="match status" value="1"/>
</dbReference>
<feature type="transmembrane region" description="Helical" evidence="11">
    <location>
        <begin position="478"/>
        <end position="500"/>
    </location>
</feature>